<keyword evidence="4" id="KW-0472">Membrane</keyword>
<keyword evidence="6" id="KW-1185">Reference proteome</keyword>
<feature type="coiled-coil region" evidence="3">
    <location>
        <begin position="243"/>
        <end position="270"/>
    </location>
</feature>
<evidence type="ECO:0000313" key="6">
    <source>
        <dbReference type="Proteomes" id="UP000315647"/>
    </source>
</evidence>
<keyword evidence="4" id="KW-1133">Transmembrane helix</keyword>
<protein>
    <submittedName>
        <fullName evidence="5">Putative efflux pump membrane fusion protein</fullName>
    </submittedName>
</protein>
<reference evidence="5 6" key="1">
    <citation type="submission" date="2019-03" db="EMBL/GenBank/DDBJ databases">
        <title>Deep-cultivation of Planctomycetes and their phenomic and genomic characterization uncovers novel biology.</title>
        <authorList>
            <person name="Wiegand S."/>
            <person name="Jogler M."/>
            <person name="Boedeker C."/>
            <person name="Pinto D."/>
            <person name="Vollmers J."/>
            <person name="Rivas-Marin E."/>
            <person name="Kohn T."/>
            <person name="Peeters S.H."/>
            <person name="Heuer A."/>
            <person name="Rast P."/>
            <person name="Oberbeckmann S."/>
            <person name="Bunk B."/>
            <person name="Jeske O."/>
            <person name="Meyerdierks A."/>
            <person name="Storesund J.E."/>
            <person name="Kallscheuer N."/>
            <person name="Luecker S."/>
            <person name="Lage O.M."/>
            <person name="Pohl T."/>
            <person name="Merkel B.J."/>
            <person name="Hornburger P."/>
            <person name="Mueller R.-W."/>
            <person name="Bruemmer F."/>
            <person name="Labrenz M."/>
            <person name="Spormann A.M."/>
            <person name="Op den Camp H."/>
            <person name="Overmann J."/>
            <person name="Amann R."/>
            <person name="Jetten M.S.M."/>
            <person name="Mascher T."/>
            <person name="Medema M.H."/>
            <person name="Devos D.P."/>
            <person name="Kaster A.-K."/>
            <person name="Ovreas L."/>
            <person name="Rohde M."/>
            <person name="Galperin M.Y."/>
            <person name="Jogler C."/>
        </authorList>
    </citation>
    <scope>NUCLEOTIDE SEQUENCE [LARGE SCALE GENOMIC DNA]</scope>
    <source>
        <strain evidence="5 6">Enr10</strain>
    </source>
</reference>
<organism evidence="5 6">
    <name type="scientific">Gimesia panareensis</name>
    <dbReference type="NCBI Taxonomy" id="2527978"/>
    <lineage>
        <taxon>Bacteria</taxon>
        <taxon>Pseudomonadati</taxon>
        <taxon>Planctomycetota</taxon>
        <taxon>Planctomycetia</taxon>
        <taxon>Planctomycetales</taxon>
        <taxon>Planctomycetaceae</taxon>
        <taxon>Gimesia</taxon>
    </lineage>
</organism>
<name>A0A517QFH7_9PLAN</name>
<dbReference type="InterPro" id="IPR050465">
    <property type="entry name" value="UPF0194_transport"/>
</dbReference>
<dbReference type="GO" id="GO:0030313">
    <property type="term" value="C:cell envelope"/>
    <property type="evidence" value="ECO:0007669"/>
    <property type="project" value="UniProtKB-SubCell"/>
</dbReference>
<dbReference type="PANTHER" id="PTHR32347:SF23">
    <property type="entry name" value="BLL5650 PROTEIN"/>
    <property type="match status" value="1"/>
</dbReference>
<evidence type="ECO:0000256" key="4">
    <source>
        <dbReference type="SAM" id="Phobius"/>
    </source>
</evidence>
<dbReference type="PANTHER" id="PTHR32347">
    <property type="entry name" value="EFFLUX SYSTEM COMPONENT YKNX-RELATED"/>
    <property type="match status" value="1"/>
</dbReference>
<dbReference type="Proteomes" id="UP000315647">
    <property type="component" value="Chromosome"/>
</dbReference>
<evidence type="ECO:0000256" key="1">
    <source>
        <dbReference type="ARBA" id="ARBA00004196"/>
    </source>
</evidence>
<accession>A0A517QFH7</accession>
<evidence type="ECO:0000256" key="3">
    <source>
        <dbReference type="SAM" id="Coils"/>
    </source>
</evidence>
<proteinExistence type="predicted"/>
<dbReference type="AlphaFoldDB" id="A0A517QFH7"/>
<dbReference type="EMBL" id="CP037421">
    <property type="protein sequence ID" value="QDT30399.1"/>
    <property type="molecule type" value="Genomic_DNA"/>
</dbReference>
<sequence>MPAETMDDYQVQHHLNQHHSSSLGFRALVILLIALIGGVSCAQWVRGIRVESYVGSLQAPKTIVTARNDAVIQEIHVKEGQTVGSEEIIVTLFDRSLEKTWQAKHQQLVALEAQLEQSKAKTEVELALRNKEIESEVFNAKLKSSQYLKEQYIHQITNLAWQDFLQDYDSISSTGSNEEVFRSLVYESRLPDENRITAMLRQESARNSAEVFAARVKLCEEQMAELKALQRKLPQQIRLAMGVEVIQNRLKQVKSELKQLEIQREDLQLKAGQYGTVGILEKEVGDSIQKGAPIVELFDKEHPYLVVEVPSRKISLFDEGTEVKILFSGDLKGKGLVKKISEQAVRKPGSSESIILVHVEPAGPLWPDLPMGTTVDISLKK</sequence>
<dbReference type="RefSeq" id="WP_145452315.1">
    <property type="nucleotide sequence ID" value="NZ_CP037421.1"/>
</dbReference>
<comment type="subcellular location">
    <subcellularLocation>
        <location evidence="1">Cell envelope</location>
    </subcellularLocation>
</comment>
<keyword evidence="2 3" id="KW-0175">Coiled coil</keyword>
<keyword evidence="4" id="KW-0812">Transmembrane</keyword>
<feature type="transmembrane region" description="Helical" evidence="4">
    <location>
        <begin position="23"/>
        <end position="45"/>
    </location>
</feature>
<evidence type="ECO:0000313" key="5">
    <source>
        <dbReference type="EMBL" id="QDT30399.1"/>
    </source>
</evidence>
<gene>
    <name evidence="5" type="ORF">Enr10x_57650</name>
</gene>
<evidence type="ECO:0000256" key="2">
    <source>
        <dbReference type="ARBA" id="ARBA00023054"/>
    </source>
</evidence>